<dbReference type="EMBL" id="CADCTZ010000995">
    <property type="protein sequence ID" value="CAA9374608.1"/>
    <property type="molecule type" value="Genomic_DNA"/>
</dbReference>
<protein>
    <submittedName>
        <fullName evidence="1">Uncharacterized protein</fullName>
    </submittedName>
</protein>
<name>A0A6J4N4B1_9CYAN</name>
<sequence>SLRCAVRNVGFLVSIPQIIQRLLVDLELESWLFILSENQGGQEAHPTRKFKSCGTGILPVIKKGGQEAHPTRKFKSCGTGILPVIKKGGQEAHPTRKFKSCGTGILPVLKNSVKCKFLPT</sequence>
<evidence type="ECO:0000313" key="1">
    <source>
        <dbReference type="EMBL" id="CAA9374608.1"/>
    </source>
</evidence>
<proteinExistence type="predicted"/>
<organism evidence="1">
    <name type="scientific">uncultured Microcoleus sp</name>
    <dbReference type="NCBI Taxonomy" id="259945"/>
    <lineage>
        <taxon>Bacteria</taxon>
        <taxon>Bacillati</taxon>
        <taxon>Cyanobacteriota</taxon>
        <taxon>Cyanophyceae</taxon>
        <taxon>Oscillatoriophycideae</taxon>
        <taxon>Oscillatoriales</taxon>
        <taxon>Microcoleaceae</taxon>
        <taxon>Microcoleus</taxon>
        <taxon>environmental samples</taxon>
    </lineage>
</organism>
<accession>A0A6J4N4B1</accession>
<dbReference type="AlphaFoldDB" id="A0A6J4N4B1"/>
<gene>
    <name evidence="1" type="ORF">AVDCRST_MAG84-4613</name>
</gene>
<reference evidence="1" key="1">
    <citation type="submission" date="2020-02" db="EMBL/GenBank/DDBJ databases">
        <authorList>
            <person name="Meier V. D."/>
        </authorList>
    </citation>
    <scope>NUCLEOTIDE SEQUENCE</scope>
    <source>
        <strain evidence="1">AVDCRST_MAG84</strain>
    </source>
</reference>
<feature type="non-terminal residue" evidence="1">
    <location>
        <position position="1"/>
    </location>
</feature>